<keyword evidence="2" id="KW-1133">Transmembrane helix</keyword>
<reference evidence="4" key="1">
    <citation type="journal article" date="2021" name="BMC Genomics">
        <title>Chromosome-level genome assembly and manually-curated proteome of model necrotroph Parastagonospora nodorum Sn15 reveals a genome-wide trove of candidate effector homologs, and redundancy of virulence-related functions within an accessory chromosome.</title>
        <authorList>
            <person name="Bertazzoni S."/>
            <person name="Jones D.A.B."/>
            <person name="Phan H.T."/>
            <person name="Tan K.-C."/>
            <person name="Hane J.K."/>
        </authorList>
    </citation>
    <scope>NUCLEOTIDE SEQUENCE [LARGE SCALE GENOMIC DNA]</scope>
    <source>
        <strain evidence="4">SN15 / ATCC MYA-4574 / FGSC 10173)</strain>
    </source>
</reference>
<keyword evidence="2" id="KW-0472">Membrane</keyword>
<evidence type="ECO:0000256" key="1">
    <source>
        <dbReference type="SAM" id="MobiDB-lite"/>
    </source>
</evidence>
<dbReference type="EMBL" id="CP069029">
    <property type="protein sequence ID" value="QRC97389.1"/>
    <property type="molecule type" value="Genomic_DNA"/>
</dbReference>
<feature type="compositionally biased region" description="Polar residues" evidence="1">
    <location>
        <begin position="278"/>
        <end position="289"/>
    </location>
</feature>
<accession>A0A7U2F283</accession>
<evidence type="ECO:0000313" key="4">
    <source>
        <dbReference type="Proteomes" id="UP000663193"/>
    </source>
</evidence>
<evidence type="ECO:0000313" key="3">
    <source>
        <dbReference type="EMBL" id="QRC97389.1"/>
    </source>
</evidence>
<evidence type="ECO:0000256" key="2">
    <source>
        <dbReference type="SAM" id="Phobius"/>
    </source>
</evidence>
<proteinExistence type="predicted"/>
<dbReference type="VEuPathDB" id="FungiDB:JI435_434840"/>
<gene>
    <name evidence="3" type="ORF">JI435_434840</name>
</gene>
<dbReference type="Proteomes" id="UP000663193">
    <property type="component" value="Chromosome 7"/>
</dbReference>
<name>A0A7U2F283_PHANO</name>
<feature type="region of interest" description="Disordered" evidence="1">
    <location>
        <begin position="278"/>
        <end position="304"/>
    </location>
</feature>
<protein>
    <submittedName>
        <fullName evidence="3">Uncharacterized protein</fullName>
    </submittedName>
</protein>
<organism evidence="3 4">
    <name type="scientific">Phaeosphaeria nodorum (strain SN15 / ATCC MYA-4574 / FGSC 10173)</name>
    <name type="common">Glume blotch fungus</name>
    <name type="synonym">Parastagonospora nodorum</name>
    <dbReference type="NCBI Taxonomy" id="321614"/>
    <lineage>
        <taxon>Eukaryota</taxon>
        <taxon>Fungi</taxon>
        <taxon>Dikarya</taxon>
        <taxon>Ascomycota</taxon>
        <taxon>Pezizomycotina</taxon>
        <taxon>Dothideomycetes</taxon>
        <taxon>Pleosporomycetidae</taxon>
        <taxon>Pleosporales</taxon>
        <taxon>Pleosporineae</taxon>
        <taxon>Phaeosphaeriaceae</taxon>
        <taxon>Parastagonospora</taxon>
    </lineage>
</organism>
<dbReference type="AlphaFoldDB" id="A0A7U2F283"/>
<feature type="region of interest" description="Disordered" evidence="1">
    <location>
        <begin position="131"/>
        <end position="153"/>
    </location>
</feature>
<keyword evidence="2" id="KW-0812">Transmembrane</keyword>
<feature type="transmembrane region" description="Helical" evidence="2">
    <location>
        <begin position="201"/>
        <end position="222"/>
    </location>
</feature>
<sequence length="304" mass="34562">MDLNREEADDMFSLEAAKEARLRASSATQVSCICCHHVNADITKASYNDHNTFATGSDSSRFHSAPPASHEPLDDEAYTSLREKVRSVERAAFVRSGYGPWWEEHRLRLRVSSFIRPLHCYWHSTDAQATATSSSSPTLTIPTSTSYSTSSSTTQNSISTAERMMLGSYFTALQPLLHDFRRQLLEDTRREENMFVGSFEYLPLLLLFSAVFLFGFSIRGMVKAVRRWGLRRWGLRRWGLRRWGLRRWGLRRWGLRRWGLRRWGLRRWGLRLLGSSTTGMVSTSASGRSAASEPSAISSHDAGS</sequence>
<keyword evidence="4" id="KW-1185">Reference proteome</keyword>